<accession>A0ACA9S0E2</accession>
<feature type="non-terminal residue" evidence="1">
    <location>
        <position position="83"/>
    </location>
</feature>
<proteinExistence type="predicted"/>
<gene>
    <name evidence="1" type="ORF">RPERSI_LOCUS24955</name>
</gene>
<evidence type="ECO:0000313" key="1">
    <source>
        <dbReference type="EMBL" id="CAG8818634.1"/>
    </source>
</evidence>
<evidence type="ECO:0000313" key="2">
    <source>
        <dbReference type="Proteomes" id="UP000789920"/>
    </source>
</evidence>
<name>A0ACA9S0E2_9GLOM</name>
<organism evidence="1 2">
    <name type="scientific">Racocetra persica</name>
    <dbReference type="NCBI Taxonomy" id="160502"/>
    <lineage>
        <taxon>Eukaryota</taxon>
        <taxon>Fungi</taxon>
        <taxon>Fungi incertae sedis</taxon>
        <taxon>Mucoromycota</taxon>
        <taxon>Glomeromycotina</taxon>
        <taxon>Glomeromycetes</taxon>
        <taxon>Diversisporales</taxon>
        <taxon>Gigasporaceae</taxon>
        <taxon>Racocetra</taxon>
    </lineage>
</organism>
<dbReference type="EMBL" id="CAJVQC010081257">
    <property type="protein sequence ID" value="CAG8818634.1"/>
    <property type="molecule type" value="Genomic_DNA"/>
</dbReference>
<protein>
    <submittedName>
        <fullName evidence="1">14624_t:CDS:1</fullName>
    </submittedName>
</protein>
<keyword evidence="2" id="KW-1185">Reference proteome</keyword>
<comment type="caution">
    <text evidence="1">The sequence shown here is derived from an EMBL/GenBank/DDBJ whole genome shotgun (WGS) entry which is preliminary data.</text>
</comment>
<feature type="non-terminal residue" evidence="1">
    <location>
        <position position="1"/>
    </location>
</feature>
<sequence>GEIVITENSRLQIRIYELEQRICALNADKDELRSRNEELVTKRNQFEADNIQIHAANENLTRLNNALKIVLRDAEDERDHYRA</sequence>
<reference evidence="1" key="1">
    <citation type="submission" date="2021-06" db="EMBL/GenBank/DDBJ databases">
        <authorList>
            <person name="Kallberg Y."/>
            <person name="Tangrot J."/>
            <person name="Rosling A."/>
        </authorList>
    </citation>
    <scope>NUCLEOTIDE SEQUENCE</scope>
    <source>
        <strain evidence="1">MA461A</strain>
    </source>
</reference>
<dbReference type="Proteomes" id="UP000789920">
    <property type="component" value="Unassembled WGS sequence"/>
</dbReference>